<dbReference type="Proteomes" id="UP000185639">
    <property type="component" value="Unassembled WGS sequence"/>
</dbReference>
<dbReference type="Pfam" id="PF01965">
    <property type="entry name" value="DJ-1_PfpI"/>
    <property type="match status" value="1"/>
</dbReference>
<reference evidence="5" key="1">
    <citation type="submission" date="2017-01" db="EMBL/GenBank/DDBJ databases">
        <authorList>
            <person name="Varghese N."/>
            <person name="Submissions S."/>
        </authorList>
    </citation>
    <scope>NUCLEOTIDE SEQUENCE [LARGE SCALE GENOMIC DNA]</scope>
    <source>
        <strain evidence="5">DSM 24913</strain>
    </source>
</reference>
<dbReference type="PANTHER" id="PTHR43130:SF11">
    <property type="entry name" value="TRANSCRIPTIONAL REGULATORY PROTEIN"/>
    <property type="match status" value="1"/>
</dbReference>
<dbReference type="InterPro" id="IPR018060">
    <property type="entry name" value="HTH_AraC"/>
</dbReference>
<dbReference type="AlphaFoldDB" id="A0A1N7J556"/>
<dbReference type="GO" id="GO:0043565">
    <property type="term" value="F:sequence-specific DNA binding"/>
    <property type="evidence" value="ECO:0007669"/>
    <property type="project" value="InterPro"/>
</dbReference>
<dbReference type="EMBL" id="FTOH01000001">
    <property type="protein sequence ID" value="SIS44444.1"/>
    <property type="molecule type" value="Genomic_DNA"/>
</dbReference>
<dbReference type="RefSeq" id="WP_068435646.1">
    <property type="nucleotide sequence ID" value="NZ_CAJWBH010000003.1"/>
</dbReference>
<evidence type="ECO:0000256" key="1">
    <source>
        <dbReference type="ARBA" id="ARBA00023015"/>
    </source>
</evidence>
<dbReference type="InterPro" id="IPR029062">
    <property type="entry name" value="Class_I_gatase-like"/>
</dbReference>
<dbReference type="STRING" id="484498.SAMN05421686_101365"/>
<dbReference type="PANTHER" id="PTHR43130">
    <property type="entry name" value="ARAC-FAMILY TRANSCRIPTIONAL REGULATOR"/>
    <property type="match status" value="1"/>
</dbReference>
<gene>
    <name evidence="4" type="ORF">SAMN05421686_101365</name>
</gene>
<evidence type="ECO:0000313" key="5">
    <source>
        <dbReference type="Proteomes" id="UP000185639"/>
    </source>
</evidence>
<keyword evidence="1" id="KW-0805">Transcription regulation</keyword>
<evidence type="ECO:0000313" key="4">
    <source>
        <dbReference type="EMBL" id="SIS44444.1"/>
    </source>
</evidence>
<dbReference type="InterPro" id="IPR052158">
    <property type="entry name" value="INH-QAR"/>
</dbReference>
<dbReference type="CDD" id="cd03138">
    <property type="entry name" value="GATase1_AraC_2"/>
    <property type="match status" value="1"/>
</dbReference>
<dbReference type="InterPro" id="IPR009057">
    <property type="entry name" value="Homeodomain-like_sf"/>
</dbReference>
<dbReference type="Gene3D" id="1.10.10.60">
    <property type="entry name" value="Homeodomain-like"/>
    <property type="match status" value="1"/>
</dbReference>
<accession>A0A1N7J556</accession>
<keyword evidence="2" id="KW-0804">Transcription</keyword>
<evidence type="ECO:0000256" key="2">
    <source>
        <dbReference type="ARBA" id="ARBA00023163"/>
    </source>
</evidence>
<dbReference type="SUPFAM" id="SSF52317">
    <property type="entry name" value="Class I glutamine amidotransferase-like"/>
    <property type="match status" value="1"/>
</dbReference>
<sequence>MHNVVITAFPGAMSSAIAGVADLLVSSGVLWNVIQGEPHERYFSVRIASEDGQPVRCVNGIEISAHMSFAEIDHTDILIVPTIAVHINDVLKKEQALTELLRKADTKGWTICGNCTGNFLLAESGVLNGRKATTHWGYRDTFAERYPSVELAADQLITRDGDIYCAGGGLAWFDLTLHLIERFVNHEVAMQTAKAFVFDYRRDSQLSYSLMRLAKPHKDDRISEIQEWLDTHYAEKVLVEELAAQFGMSKRTLIRRFNSALAMSPNAYIQTVRIEAARKLLEETERTVDVVMNEVGYEDGSSFRRLFRSKTGLTPTEYRRRFSRRL</sequence>
<dbReference type="Gene3D" id="3.40.50.880">
    <property type="match status" value="1"/>
</dbReference>
<dbReference type="OrthoDB" id="9803764at2"/>
<dbReference type="InterPro" id="IPR002818">
    <property type="entry name" value="DJ-1/PfpI"/>
</dbReference>
<dbReference type="GO" id="GO:0003700">
    <property type="term" value="F:DNA-binding transcription factor activity"/>
    <property type="evidence" value="ECO:0007669"/>
    <property type="project" value="InterPro"/>
</dbReference>
<dbReference type="SMART" id="SM00342">
    <property type="entry name" value="HTH_ARAC"/>
    <property type="match status" value="1"/>
</dbReference>
<keyword evidence="5" id="KW-1185">Reference proteome</keyword>
<dbReference type="PROSITE" id="PS01124">
    <property type="entry name" value="HTH_ARAC_FAMILY_2"/>
    <property type="match status" value="1"/>
</dbReference>
<dbReference type="SUPFAM" id="SSF46689">
    <property type="entry name" value="Homeodomain-like"/>
    <property type="match status" value="2"/>
</dbReference>
<name>A0A1N7J556_9GAMM</name>
<evidence type="ECO:0000259" key="3">
    <source>
        <dbReference type="PROSITE" id="PS01124"/>
    </source>
</evidence>
<feature type="domain" description="HTH araC/xylS-type" evidence="3">
    <location>
        <begin position="223"/>
        <end position="321"/>
    </location>
</feature>
<organism evidence="4 5">
    <name type="scientific">Thalassolituus maritimus</name>
    <dbReference type="NCBI Taxonomy" id="484498"/>
    <lineage>
        <taxon>Bacteria</taxon>
        <taxon>Pseudomonadati</taxon>
        <taxon>Pseudomonadota</taxon>
        <taxon>Gammaproteobacteria</taxon>
        <taxon>Oceanospirillales</taxon>
        <taxon>Oceanospirillaceae</taxon>
        <taxon>Thalassolituus</taxon>
    </lineage>
</organism>
<proteinExistence type="predicted"/>
<protein>
    <submittedName>
        <fullName evidence="4">Transcriptional regulator, AraC family with amidase-like domain</fullName>
    </submittedName>
</protein>
<dbReference type="Pfam" id="PF12833">
    <property type="entry name" value="HTH_18"/>
    <property type="match status" value="1"/>
</dbReference>